<protein>
    <submittedName>
        <fullName evidence="2">Uncharacterized protein</fullName>
    </submittedName>
</protein>
<feature type="compositionally biased region" description="Polar residues" evidence="1">
    <location>
        <begin position="577"/>
        <end position="589"/>
    </location>
</feature>
<feature type="compositionally biased region" description="Basic and acidic residues" evidence="1">
    <location>
        <begin position="332"/>
        <end position="341"/>
    </location>
</feature>
<feature type="region of interest" description="Disordered" evidence="1">
    <location>
        <begin position="569"/>
        <end position="607"/>
    </location>
</feature>
<proteinExistence type="predicted"/>
<comment type="caution">
    <text evidence="2">The sequence shown here is derived from an EMBL/GenBank/DDBJ whole genome shotgun (WGS) entry which is preliminary data.</text>
</comment>
<feature type="compositionally biased region" description="Polar residues" evidence="1">
    <location>
        <begin position="355"/>
        <end position="365"/>
    </location>
</feature>
<accession>A0A8H6IG56</accession>
<reference evidence="2 3" key="1">
    <citation type="submission" date="2020-07" db="EMBL/GenBank/DDBJ databases">
        <title>Comparative genomics of pyrophilous fungi reveals a link between fire events and developmental genes.</title>
        <authorList>
            <consortium name="DOE Joint Genome Institute"/>
            <person name="Steindorff A.S."/>
            <person name="Carver A."/>
            <person name="Calhoun S."/>
            <person name="Stillman K."/>
            <person name="Liu H."/>
            <person name="Lipzen A."/>
            <person name="Pangilinan J."/>
            <person name="Labutti K."/>
            <person name="Bruns T.D."/>
            <person name="Grigoriev I.V."/>
        </authorList>
    </citation>
    <scope>NUCLEOTIDE SEQUENCE [LARGE SCALE GENOMIC DNA]</scope>
    <source>
        <strain evidence="2 3">CBS 144469</strain>
    </source>
</reference>
<name>A0A8H6IG56_9AGAR</name>
<sequence length="794" mass="87762">MEMESSLISQKSVQTLSPPLKMEEVPVVAQQERPITASVPSPVIEELPEELMWAILADPSLEKADLLACARSSRLLNKIAVQRLLRDDGIHKPTSYCENKLEHNPRVEIDSLVALMHSVHITKMRDLRFSFGRFSYGGLAPPLRRALRYVRKIHADEVTLSFGSSYSPSAEDYLTETGSIFEELLNEIIKRSSKKIRFIGSEDLMSGFYTYQSLEQPIPIPTVQVDKAEVAPVSQEDGHPSRIVDADDWAKQVWENSEGLLSKESEATVLTQGMSSEDPLMKDESDILHARDIESDKPSVLGEDATETDNVGENTIEVPSGNTSHTDGTAIPEEKTVEKVKPGNSDEVAQEEAGTCTTSVSNNENTSDKDGTNNNSECTVKGVNATVSKEDTIAQDDLRYLPTEANPTRFVIKCSEEALAKTRLTHVNLDTSDFLRPPFSQWMFGILRASPMQSFSLSFSQFTSDLEETDFCLKRLASVLPGITRLYLYNITTPNSVPILFKWINMFPSLEHLQIEPRVTIDYADVSESAPTPILGSYTFAPKLKYIEAPHQFLEYFFNEAQRTSASGALSEAKITSPPTASETSTDGPKSTKPAFNPVDKSSSSSPLLPGSLFPSLEIVRMISYCKNGHKLSIPALANAVRSIKPVVLPTIPAPVATDLPPSESAAPDAKRVSIAVDIKFDSNFRGLPSSSHSDIPGKVVKQSLSMQTHLEALAGVSEMQLYLPGDRDEIMQGTFNSRIMDVMSLFTGLKNLKLVETLKGPLNPTEQEEMRSVFVTDFKQRYPQLKRVDVVYL</sequence>
<keyword evidence="3" id="KW-1185">Reference proteome</keyword>
<organism evidence="2 3">
    <name type="scientific">Ephemerocybe angulata</name>
    <dbReference type="NCBI Taxonomy" id="980116"/>
    <lineage>
        <taxon>Eukaryota</taxon>
        <taxon>Fungi</taxon>
        <taxon>Dikarya</taxon>
        <taxon>Basidiomycota</taxon>
        <taxon>Agaricomycotina</taxon>
        <taxon>Agaricomycetes</taxon>
        <taxon>Agaricomycetidae</taxon>
        <taxon>Agaricales</taxon>
        <taxon>Agaricineae</taxon>
        <taxon>Psathyrellaceae</taxon>
        <taxon>Ephemerocybe</taxon>
    </lineage>
</organism>
<evidence type="ECO:0000313" key="2">
    <source>
        <dbReference type="EMBL" id="KAF6763231.1"/>
    </source>
</evidence>
<dbReference type="EMBL" id="JACGCI010000006">
    <property type="protein sequence ID" value="KAF6763231.1"/>
    <property type="molecule type" value="Genomic_DNA"/>
</dbReference>
<dbReference type="OrthoDB" id="10297036at2759"/>
<dbReference type="AlphaFoldDB" id="A0A8H6IG56"/>
<evidence type="ECO:0000256" key="1">
    <source>
        <dbReference type="SAM" id="MobiDB-lite"/>
    </source>
</evidence>
<evidence type="ECO:0000313" key="3">
    <source>
        <dbReference type="Proteomes" id="UP000521943"/>
    </source>
</evidence>
<gene>
    <name evidence="2" type="ORF">DFP72DRAFT_1164181</name>
</gene>
<feature type="region of interest" description="Disordered" evidence="1">
    <location>
        <begin position="293"/>
        <end position="377"/>
    </location>
</feature>
<dbReference type="Proteomes" id="UP000521943">
    <property type="component" value="Unassembled WGS sequence"/>
</dbReference>